<dbReference type="Proteomes" id="UP001066276">
    <property type="component" value="Chromosome 7"/>
</dbReference>
<evidence type="ECO:0000256" key="4">
    <source>
        <dbReference type="ARBA" id="ARBA00022737"/>
    </source>
</evidence>
<dbReference type="EMBL" id="JANPWB010000011">
    <property type="protein sequence ID" value="KAJ1125769.1"/>
    <property type="molecule type" value="Genomic_DNA"/>
</dbReference>
<organism evidence="9 10">
    <name type="scientific">Pleurodeles waltl</name>
    <name type="common">Iberian ribbed newt</name>
    <dbReference type="NCBI Taxonomy" id="8319"/>
    <lineage>
        <taxon>Eukaryota</taxon>
        <taxon>Metazoa</taxon>
        <taxon>Chordata</taxon>
        <taxon>Craniata</taxon>
        <taxon>Vertebrata</taxon>
        <taxon>Euteleostomi</taxon>
        <taxon>Amphibia</taxon>
        <taxon>Batrachia</taxon>
        <taxon>Caudata</taxon>
        <taxon>Salamandroidea</taxon>
        <taxon>Salamandridae</taxon>
        <taxon>Pleurodelinae</taxon>
        <taxon>Pleurodeles</taxon>
    </lineage>
</organism>
<evidence type="ECO:0000313" key="10">
    <source>
        <dbReference type="Proteomes" id="UP001066276"/>
    </source>
</evidence>
<dbReference type="FunFam" id="3.10.250.10:FF:000009">
    <property type="entry name" value="WC1"/>
    <property type="match status" value="1"/>
</dbReference>
<dbReference type="InterPro" id="IPR036772">
    <property type="entry name" value="SRCR-like_dom_sf"/>
</dbReference>
<feature type="disulfide bond" evidence="7">
    <location>
        <begin position="26"/>
        <end position="90"/>
    </location>
</feature>
<accession>A0AAV7PF00</accession>
<proteinExistence type="predicted"/>
<name>A0AAV7PF00_PLEWA</name>
<comment type="subcellular location">
    <subcellularLocation>
        <location evidence="1">Secreted</location>
    </subcellularLocation>
</comment>
<evidence type="ECO:0000313" key="9">
    <source>
        <dbReference type="EMBL" id="KAJ1125769.1"/>
    </source>
</evidence>
<keyword evidence="4" id="KW-0677">Repeat</keyword>
<dbReference type="AlphaFoldDB" id="A0AAV7PF00"/>
<dbReference type="Pfam" id="PF00530">
    <property type="entry name" value="SRCR"/>
    <property type="match status" value="1"/>
</dbReference>
<dbReference type="GO" id="GO:0031638">
    <property type="term" value="P:zymogen activation"/>
    <property type="evidence" value="ECO:0007669"/>
    <property type="project" value="TreeGrafter"/>
</dbReference>
<dbReference type="SUPFAM" id="SSF56487">
    <property type="entry name" value="SRCR-like"/>
    <property type="match status" value="1"/>
</dbReference>
<keyword evidence="6" id="KW-0325">Glycoprotein</keyword>
<keyword evidence="10" id="KW-1185">Reference proteome</keyword>
<dbReference type="GO" id="GO:0005615">
    <property type="term" value="C:extracellular space"/>
    <property type="evidence" value="ECO:0007669"/>
    <property type="project" value="TreeGrafter"/>
</dbReference>
<dbReference type="PROSITE" id="PS00420">
    <property type="entry name" value="SRCR_1"/>
    <property type="match status" value="1"/>
</dbReference>
<evidence type="ECO:0000256" key="3">
    <source>
        <dbReference type="ARBA" id="ARBA00022729"/>
    </source>
</evidence>
<feature type="domain" description="SRCR" evidence="8">
    <location>
        <begin position="1"/>
        <end position="101"/>
    </location>
</feature>
<dbReference type="GO" id="GO:0005886">
    <property type="term" value="C:plasma membrane"/>
    <property type="evidence" value="ECO:0007669"/>
    <property type="project" value="TreeGrafter"/>
</dbReference>
<dbReference type="PANTHER" id="PTHR48071">
    <property type="entry name" value="SRCR DOMAIN-CONTAINING PROTEIN"/>
    <property type="match status" value="1"/>
</dbReference>
<feature type="disulfide bond" evidence="7">
    <location>
        <begin position="70"/>
        <end position="80"/>
    </location>
</feature>
<keyword evidence="3" id="KW-0732">Signal</keyword>
<dbReference type="PROSITE" id="PS50287">
    <property type="entry name" value="SRCR_2"/>
    <property type="match status" value="1"/>
</dbReference>
<feature type="non-terminal residue" evidence="9">
    <location>
        <position position="1"/>
    </location>
</feature>
<dbReference type="InterPro" id="IPR001190">
    <property type="entry name" value="SRCR"/>
</dbReference>
<dbReference type="SMART" id="SM00202">
    <property type="entry name" value="SR"/>
    <property type="match status" value="1"/>
</dbReference>
<dbReference type="Gene3D" id="3.10.250.10">
    <property type="entry name" value="SRCR-like domain"/>
    <property type="match status" value="1"/>
</dbReference>
<evidence type="ECO:0000256" key="6">
    <source>
        <dbReference type="ARBA" id="ARBA00023180"/>
    </source>
</evidence>
<reference evidence="9" key="1">
    <citation type="journal article" date="2022" name="bioRxiv">
        <title>Sequencing and chromosome-scale assembly of the giantPleurodeles waltlgenome.</title>
        <authorList>
            <person name="Brown T."/>
            <person name="Elewa A."/>
            <person name="Iarovenko S."/>
            <person name="Subramanian E."/>
            <person name="Araus A.J."/>
            <person name="Petzold A."/>
            <person name="Susuki M."/>
            <person name="Suzuki K.-i.T."/>
            <person name="Hayashi T."/>
            <person name="Toyoda A."/>
            <person name="Oliveira C."/>
            <person name="Osipova E."/>
            <person name="Leigh N.D."/>
            <person name="Simon A."/>
            <person name="Yun M.H."/>
        </authorList>
    </citation>
    <scope>NUCLEOTIDE SEQUENCE</scope>
    <source>
        <strain evidence="9">20211129_DDA</strain>
        <tissue evidence="9">Liver</tissue>
    </source>
</reference>
<evidence type="ECO:0000256" key="1">
    <source>
        <dbReference type="ARBA" id="ARBA00004613"/>
    </source>
</evidence>
<dbReference type="PRINTS" id="PR00258">
    <property type="entry name" value="SPERACTRCPTR"/>
</dbReference>
<evidence type="ECO:0000256" key="5">
    <source>
        <dbReference type="ARBA" id="ARBA00023157"/>
    </source>
</evidence>
<keyword evidence="2" id="KW-0964">Secreted</keyword>
<evidence type="ECO:0000256" key="2">
    <source>
        <dbReference type="ARBA" id="ARBA00022525"/>
    </source>
</evidence>
<gene>
    <name evidence="9" type="ORF">NDU88_004191</name>
</gene>
<dbReference type="GO" id="GO:0004252">
    <property type="term" value="F:serine-type endopeptidase activity"/>
    <property type="evidence" value="ECO:0007669"/>
    <property type="project" value="TreeGrafter"/>
</dbReference>
<sequence>LQLVNGETRCAGRVELYRGGSWGTVCDDGWDLEDAVVVCRQIGCGDALYSPSGAYFGQGSGSIFLSNVHCRGDELYLWDCPSSWWNTQNCNHAEDAGVICS</sequence>
<feature type="disulfide bond" evidence="7">
    <location>
        <begin position="39"/>
        <end position="100"/>
    </location>
</feature>
<protein>
    <recommendedName>
        <fullName evidence="8">SRCR domain-containing protein</fullName>
    </recommendedName>
</protein>
<dbReference type="PANTHER" id="PTHR48071:SF15">
    <property type="entry name" value="SRCR DOMAIN-CONTAINING PROTEIN"/>
    <property type="match status" value="1"/>
</dbReference>
<keyword evidence="5 7" id="KW-1015">Disulfide bond</keyword>
<evidence type="ECO:0000256" key="7">
    <source>
        <dbReference type="PROSITE-ProRule" id="PRU00196"/>
    </source>
</evidence>
<evidence type="ECO:0000259" key="8">
    <source>
        <dbReference type="PROSITE" id="PS50287"/>
    </source>
</evidence>
<comment type="caution">
    <text evidence="9">The sequence shown here is derived from an EMBL/GenBank/DDBJ whole genome shotgun (WGS) entry which is preliminary data.</text>
</comment>
<feature type="non-terminal residue" evidence="9">
    <location>
        <position position="101"/>
    </location>
</feature>